<dbReference type="PANTHER" id="PTHR47690:SF1">
    <property type="entry name" value="GLUCOKINASE"/>
    <property type="match status" value="1"/>
</dbReference>
<dbReference type="InterPro" id="IPR003836">
    <property type="entry name" value="Glucokinase"/>
</dbReference>
<evidence type="ECO:0000256" key="2">
    <source>
        <dbReference type="ARBA" id="ARBA00022777"/>
    </source>
</evidence>
<reference evidence="5" key="1">
    <citation type="journal article" date="2019" name="Int. J. Syst. Evol. Microbiol.">
        <title>The Global Catalogue of Microorganisms (GCM) 10K type strain sequencing project: providing services to taxonomists for standard genome sequencing and annotation.</title>
        <authorList>
            <consortium name="The Broad Institute Genomics Platform"/>
            <consortium name="The Broad Institute Genome Sequencing Center for Infectious Disease"/>
            <person name="Wu L."/>
            <person name="Ma J."/>
        </authorList>
    </citation>
    <scope>NUCLEOTIDE SEQUENCE [LARGE SCALE GENOMIC DNA]</scope>
    <source>
        <strain evidence="5">CECT 7069</strain>
    </source>
</reference>
<keyword evidence="1" id="KW-0808">Transferase</keyword>
<dbReference type="Gene3D" id="3.40.367.20">
    <property type="match status" value="1"/>
</dbReference>
<dbReference type="Pfam" id="PF02685">
    <property type="entry name" value="Glucokinase"/>
    <property type="match status" value="1"/>
</dbReference>
<dbReference type="CDD" id="cd24008">
    <property type="entry name" value="ASKHA_NBD_GLK"/>
    <property type="match status" value="1"/>
</dbReference>
<keyword evidence="2" id="KW-0418">Kinase</keyword>
<dbReference type="SUPFAM" id="SSF53067">
    <property type="entry name" value="Actin-like ATPase domain"/>
    <property type="match status" value="1"/>
</dbReference>
<gene>
    <name evidence="4" type="ORF">QWZ12_20420</name>
</gene>
<dbReference type="Proteomes" id="UP001224644">
    <property type="component" value="Unassembled WGS sequence"/>
</dbReference>
<name>A0ABT8BLA3_9HYPH</name>
<sequence length="354" mass="36601">MNAGAGGRAAMLPCPVLLADIGGTYVRFAVLADPAQAPSPLWKVETADFTGPTAAIRAYGDRRATIRPRSAFLAVAGKVDGAITRLTNAPWQFDPCEIGKAIGLDAVRLVNDYVPLAAVLTVLDEAAPADLVRIGGGAERTGTRLVIGPGTGLGAAALIPAGDRFLIQTTEAGHIGFGPCARDDDLPWSGLLPAVGRLTAEAVLSGPGLVRLARATGAARGLPTAWEAPSEILTVAGTDAVAGETVRHFTHLLGRFAGDMALVFSATGGVVLAGGIAPRIIAALRTPGFHAAFEDKSPFRDAMRGIPRFVISRPEPSIDGLATLVRDGARFLFPSRDWRRVEADQGPPALATAG</sequence>
<dbReference type="InterPro" id="IPR043129">
    <property type="entry name" value="ATPase_NBD"/>
</dbReference>
<organism evidence="4 5">
    <name type="scientific">Methylobacterium adhaesivum</name>
    <dbReference type="NCBI Taxonomy" id="333297"/>
    <lineage>
        <taxon>Bacteria</taxon>
        <taxon>Pseudomonadati</taxon>
        <taxon>Pseudomonadota</taxon>
        <taxon>Alphaproteobacteria</taxon>
        <taxon>Hyphomicrobiales</taxon>
        <taxon>Methylobacteriaceae</taxon>
        <taxon>Methylobacterium</taxon>
    </lineage>
</organism>
<dbReference type="Gene3D" id="3.30.420.40">
    <property type="match status" value="1"/>
</dbReference>
<dbReference type="PANTHER" id="PTHR47690">
    <property type="entry name" value="GLUCOKINASE"/>
    <property type="match status" value="1"/>
</dbReference>
<evidence type="ECO:0000313" key="4">
    <source>
        <dbReference type="EMBL" id="MDN3592967.1"/>
    </source>
</evidence>
<evidence type="ECO:0000313" key="5">
    <source>
        <dbReference type="Proteomes" id="UP001224644"/>
    </source>
</evidence>
<evidence type="ECO:0000256" key="3">
    <source>
        <dbReference type="RuleBase" id="RU004046"/>
    </source>
</evidence>
<comment type="caution">
    <text evidence="4">The sequence shown here is derived from an EMBL/GenBank/DDBJ whole genome shotgun (WGS) entry which is preliminary data.</text>
</comment>
<dbReference type="InterPro" id="IPR050201">
    <property type="entry name" value="Bacterial_glucokinase"/>
</dbReference>
<dbReference type="EMBL" id="JAUFPX010000020">
    <property type="protein sequence ID" value="MDN3592967.1"/>
    <property type="molecule type" value="Genomic_DNA"/>
</dbReference>
<keyword evidence="5" id="KW-1185">Reference proteome</keyword>
<dbReference type="RefSeq" id="WP_238227383.1">
    <property type="nucleotide sequence ID" value="NZ_BPQD01000027.1"/>
</dbReference>
<accession>A0ABT8BLA3</accession>
<comment type="similarity">
    <text evidence="3">Belongs to the bacterial glucokinase family.</text>
</comment>
<evidence type="ECO:0000256" key="1">
    <source>
        <dbReference type="ARBA" id="ARBA00022679"/>
    </source>
</evidence>
<protein>
    <submittedName>
        <fullName evidence="4">Glucokinase</fullName>
    </submittedName>
</protein>
<proteinExistence type="inferred from homology"/>